<name>A0A2G5BL94_COERN</name>
<gene>
    <name evidence="1" type="ORF">COEREDRAFT_5581</name>
</gene>
<protein>
    <submittedName>
        <fullName evidence="1">Uncharacterized protein</fullName>
    </submittedName>
</protein>
<dbReference type="EMBL" id="KZ303486">
    <property type="protein sequence ID" value="PIA19776.1"/>
    <property type="molecule type" value="Genomic_DNA"/>
</dbReference>
<reference evidence="1 2" key="1">
    <citation type="journal article" date="2015" name="Genome Biol. Evol.">
        <title>Phylogenomic analyses indicate that early fungi evolved digesting cell walls of algal ancestors of land plants.</title>
        <authorList>
            <person name="Chang Y."/>
            <person name="Wang S."/>
            <person name="Sekimoto S."/>
            <person name="Aerts A.L."/>
            <person name="Choi C."/>
            <person name="Clum A."/>
            <person name="LaButti K.M."/>
            <person name="Lindquist E.A."/>
            <person name="Yee Ngan C."/>
            <person name="Ohm R.A."/>
            <person name="Salamov A.A."/>
            <person name="Grigoriev I.V."/>
            <person name="Spatafora J.W."/>
            <person name="Berbee M.L."/>
        </authorList>
    </citation>
    <scope>NUCLEOTIDE SEQUENCE [LARGE SCALE GENOMIC DNA]</scope>
    <source>
        <strain evidence="1 2">NRRL 1564</strain>
    </source>
</reference>
<organism evidence="1 2">
    <name type="scientific">Coemansia reversa (strain ATCC 12441 / NRRL 1564)</name>
    <dbReference type="NCBI Taxonomy" id="763665"/>
    <lineage>
        <taxon>Eukaryota</taxon>
        <taxon>Fungi</taxon>
        <taxon>Fungi incertae sedis</taxon>
        <taxon>Zoopagomycota</taxon>
        <taxon>Kickxellomycotina</taxon>
        <taxon>Kickxellomycetes</taxon>
        <taxon>Kickxellales</taxon>
        <taxon>Kickxellaceae</taxon>
        <taxon>Coemansia</taxon>
    </lineage>
</organism>
<dbReference type="Proteomes" id="UP000242474">
    <property type="component" value="Unassembled WGS sequence"/>
</dbReference>
<dbReference type="AlphaFoldDB" id="A0A2G5BL94"/>
<evidence type="ECO:0000313" key="2">
    <source>
        <dbReference type="Proteomes" id="UP000242474"/>
    </source>
</evidence>
<dbReference type="OrthoDB" id="5550688at2759"/>
<sequence>MPNLMELVLGGNVTHDWSAPFETTFATQTEADIIQPISTSLITFYLGDVFLSHASDTTEFLKYVLLKTPSLVEFACSEEHFTGLLEFLKANSAQGGDRFKGMLFNEAEPIVDFQLATNVDLMNFTQNCHFARSIQIELTHSVELSTFLEKALELVKTGEHNWDEVSTLKLRLFPRITGSDMELGRRAKPIKEPTLWNIVSGYGSLLVRGFVTIQEDYIRIAIVNATGVCIEMVQRGVWVITVIPGGVVIFNEIFTGFRTLAVLVARVSLPIANEWVSGFEDLLRAAEYFGVRLTIERMDEENHEESE</sequence>
<keyword evidence="2" id="KW-1185">Reference proteome</keyword>
<evidence type="ECO:0000313" key="1">
    <source>
        <dbReference type="EMBL" id="PIA19776.1"/>
    </source>
</evidence>
<accession>A0A2G5BL94</accession>
<proteinExistence type="predicted"/>